<feature type="compositionally biased region" description="Polar residues" evidence="1">
    <location>
        <begin position="23"/>
        <end position="39"/>
    </location>
</feature>
<dbReference type="EMBL" id="JAHHUM010003054">
    <property type="protein sequence ID" value="KAK5598551.1"/>
    <property type="molecule type" value="Genomic_DNA"/>
</dbReference>
<evidence type="ECO:0000313" key="3">
    <source>
        <dbReference type="Proteomes" id="UP001311232"/>
    </source>
</evidence>
<sequence>METASHHKQGVTGRRGQAGPGQHLSQRPSVPNEPSSQSELIACRRLRQSAAVCENRQVGKKNGEEGRGQAHLLCASNHWDKPLLILWACALHQRSTACLQNLL</sequence>
<dbReference type="Proteomes" id="UP001311232">
    <property type="component" value="Unassembled WGS sequence"/>
</dbReference>
<name>A0AAV9QPJ9_9TELE</name>
<gene>
    <name evidence="2" type="ORF">CRENBAI_008511</name>
</gene>
<accession>A0AAV9QPJ9</accession>
<protein>
    <submittedName>
        <fullName evidence="2">Uncharacterized protein</fullName>
    </submittedName>
</protein>
<feature type="region of interest" description="Disordered" evidence="1">
    <location>
        <begin position="1"/>
        <end position="39"/>
    </location>
</feature>
<keyword evidence="3" id="KW-1185">Reference proteome</keyword>
<dbReference type="AlphaFoldDB" id="A0AAV9QPJ9"/>
<evidence type="ECO:0000313" key="2">
    <source>
        <dbReference type="EMBL" id="KAK5598551.1"/>
    </source>
</evidence>
<reference evidence="2 3" key="1">
    <citation type="submission" date="2021-06" db="EMBL/GenBank/DDBJ databases">
        <authorList>
            <person name="Palmer J.M."/>
        </authorList>
    </citation>
    <scope>NUCLEOTIDE SEQUENCE [LARGE SCALE GENOMIC DNA]</scope>
    <source>
        <strain evidence="2 3">MEX-2019</strain>
        <tissue evidence="2">Muscle</tissue>
    </source>
</reference>
<comment type="caution">
    <text evidence="2">The sequence shown here is derived from an EMBL/GenBank/DDBJ whole genome shotgun (WGS) entry which is preliminary data.</text>
</comment>
<organism evidence="2 3">
    <name type="scientific">Crenichthys baileyi</name>
    <name type="common">White River springfish</name>
    <dbReference type="NCBI Taxonomy" id="28760"/>
    <lineage>
        <taxon>Eukaryota</taxon>
        <taxon>Metazoa</taxon>
        <taxon>Chordata</taxon>
        <taxon>Craniata</taxon>
        <taxon>Vertebrata</taxon>
        <taxon>Euteleostomi</taxon>
        <taxon>Actinopterygii</taxon>
        <taxon>Neopterygii</taxon>
        <taxon>Teleostei</taxon>
        <taxon>Neoteleostei</taxon>
        <taxon>Acanthomorphata</taxon>
        <taxon>Ovalentaria</taxon>
        <taxon>Atherinomorphae</taxon>
        <taxon>Cyprinodontiformes</taxon>
        <taxon>Goodeidae</taxon>
        <taxon>Crenichthys</taxon>
    </lineage>
</organism>
<proteinExistence type="predicted"/>
<evidence type="ECO:0000256" key="1">
    <source>
        <dbReference type="SAM" id="MobiDB-lite"/>
    </source>
</evidence>